<evidence type="ECO:0000313" key="2">
    <source>
        <dbReference type="EMBL" id="KAJ8773733.1"/>
    </source>
</evidence>
<dbReference type="AlphaFoldDB" id="A0AAV8U7A9"/>
<feature type="domain" description="F-box" evidence="1">
    <location>
        <begin position="42"/>
        <end position="77"/>
    </location>
</feature>
<dbReference type="SUPFAM" id="SSF81383">
    <property type="entry name" value="F-box domain"/>
    <property type="match status" value="1"/>
</dbReference>
<dbReference type="PROSITE" id="PS50181">
    <property type="entry name" value="FBOX"/>
    <property type="match status" value="1"/>
</dbReference>
<proteinExistence type="predicted"/>
<dbReference type="Gene3D" id="1.20.1280.50">
    <property type="match status" value="1"/>
</dbReference>
<reference evidence="2 3" key="1">
    <citation type="submission" date="2021-09" db="EMBL/GenBank/DDBJ databases">
        <title>Genomic insights and catalytic innovation underlie evolution of tropane alkaloids biosynthesis.</title>
        <authorList>
            <person name="Wang Y.-J."/>
            <person name="Tian T."/>
            <person name="Huang J.-P."/>
            <person name="Huang S.-X."/>
        </authorList>
    </citation>
    <scope>NUCLEOTIDE SEQUENCE [LARGE SCALE GENOMIC DNA]</scope>
    <source>
        <strain evidence="2">KIB-2018</strain>
        <tissue evidence="2">Leaf</tissue>
    </source>
</reference>
<dbReference type="InterPro" id="IPR001810">
    <property type="entry name" value="F-box_dom"/>
</dbReference>
<name>A0AAV8U7A9_9ROSI</name>
<organism evidence="2 3">
    <name type="scientific">Erythroxylum novogranatense</name>
    <dbReference type="NCBI Taxonomy" id="1862640"/>
    <lineage>
        <taxon>Eukaryota</taxon>
        <taxon>Viridiplantae</taxon>
        <taxon>Streptophyta</taxon>
        <taxon>Embryophyta</taxon>
        <taxon>Tracheophyta</taxon>
        <taxon>Spermatophyta</taxon>
        <taxon>Magnoliopsida</taxon>
        <taxon>eudicotyledons</taxon>
        <taxon>Gunneridae</taxon>
        <taxon>Pentapetalae</taxon>
        <taxon>rosids</taxon>
        <taxon>fabids</taxon>
        <taxon>Malpighiales</taxon>
        <taxon>Erythroxylaceae</taxon>
        <taxon>Erythroxylum</taxon>
    </lineage>
</organism>
<dbReference type="Pfam" id="PF00646">
    <property type="entry name" value="F-box"/>
    <property type="match status" value="1"/>
</dbReference>
<protein>
    <recommendedName>
        <fullName evidence="1">F-box domain-containing protein</fullName>
    </recommendedName>
</protein>
<sequence>MDLNQLPAMEDITTEETVKQVVVSQAIKGTMQDRAKGKGGHRDWLSEMPDDVLVKILSHLTLKEAARFTILCKRFRNHWSYFCDLKL</sequence>
<evidence type="ECO:0000259" key="1">
    <source>
        <dbReference type="PROSITE" id="PS50181"/>
    </source>
</evidence>
<dbReference type="InterPro" id="IPR036047">
    <property type="entry name" value="F-box-like_dom_sf"/>
</dbReference>
<keyword evidence="3" id="KW-1185">Reference proteome</keyword>
<comment type="caution">
    <text evidence="2">The sequence shown here is derived from an EMBL/GenBank/DDBJ whole genome shotgun (WGS) entry which is preliminary data.</text>
</comment>
<accession>A0AAV8U7A9</accession>
<dbReference type="Proteomes" id="UP001159364">
    <property type="component" value="Linkage Group LG01"/>
</dbReference>
<evidence type="ECO:0000313" key="3">
    <source>
        <dbReference type="Proteomes" id="UP001159364"/>
    </source>
</evidence>
<gene>
    <name evidence="2" type="ORF">K2173_006383</name>
</gene>
<dbReference type="EMBL" id="JAIWQS010000001">
    <property type="protein sequence ID" value="KAJ8773733.1"/>
    <property type="molecule type" value="Genomic_DNA"/>
</dbReference>